<protein>
    <submittedName>
        <fullName evidence="1">Exo-alpha-sialidase</fullName>
    </submittedName>
</protein>
<dbReference type="CDD" id="cd15482">
    <property type="entry name" value="Sialidase_non-viral"/>
    <property type="match status" value="1"/>
</dbReference>
<dbReference type="EMBL" id="QOKV01000005">
    <property type="protein sequence ID" value="KAA0686279.1"/>
    <property type="molecule type" value="Genomic_DNA"/>
</dbReference>
<dbReference type="SUPFAM" id="SSF110296">
    <property type="entry name" value="Oligoxyloglucan reducing end-specific cellobiohydrolase"/>
    <property type="match status" value="1"/>
</dbReference>
<dbReference type="AlphaFoldDB" id="A0A6L3B2H2"/>
<dbReference type="PANTHER" id="PTHR43739:SF5">
    <property type="entry name" value="EXO-ALPHA-SIALIDASE"/>
    <property type="match status" value="1"/>
</dbReference>
<dbReference type="InterPro" id="IPR002860">
    <property type="entry name" value="BNR_rpt"/>
</dbReference>
<dbReference type="Proteomes" id="UP000476837">
    <property type="component" value="Unassembled WGS sequence"/>
</dbReference>
<comment type="caution">
    <text evidence="1">The sequence shown here is derived from an EMBL/GenBank/DDBJ whole genome shotgun (WGS) entry which is preliminary data.</text>
</comment>
<evidence type="ECO:0000313" key="2">
    <source>
        <dbReference type="Proteomes" id="UP000476837"/>
    </source>
</evidence>
<accession>A0A6L3B2H2</accession>
<reference evidence="1 2" key="1">
    <citation type="submission" date="2018-07" db="EMBL/GenBank/DDBJ databases">
        <title>Genome sequence of Roseomonas fauriae ATCC 49958.</title>
        <authorList>
            <person name="Sant'Anna F.H."/>
            <person name="Baldani J.I."/>
            <person name="Zilli J.E."/>
            <person name="Reis V.M."/>
            <person name="Hartmann A."/>
            <person name="Cruz L."/>
            <person name="de Souza E.M."/>
            <person name="de Oliveira Pedrosa F."/>
            <person name="Passaglia L.M.P."/>
        </authorList>
    </citation>
    <scope>NUCLEOTIDE SEQUENCE [LARGE SCALE GENOMIC DNA]</scope>
    <source>
        <strain evidence="1 2">ATCC 49958</strain>
    </source>
</reference>
<name>A0A6L3B2H2_AZOBR</name>
<proteinExistence type="predicted"/>
<dbReference type="InterPro" id="IPR052025">
    <property type="entry name" value="Xyloglucanase_GH74"/>
</dbReference>
<dbReference type="Gene3D" id="2.130.10.10">
    <property type="entry name" value="YVTN repeat-like/Quinoprotein amine dehydrogenase"/>
    <property type="match status" value="2"/>
</dbReference>
<sequence>MPTAPSGAVGMRSAWAASGFPLHAAPQARRCAMSAKKKLATMAAALLVGAVVAGPVWAAETLKLNEVSHLHGIAVGPADPSRLYLASHHGVWLTNPDGTATRVSDNRWDYMGFTPNPAQPDAFFASGHPEKGGHLGVLVSTDGAKTWKPISAGVNGPVDFHAMDVSPADPTVLYGHYGSVQISRDAGKTWEVTGKPPADMFDLAASSKDPNTVYGATRAGLMVSRDAGRTWQAAHIVRRPATMVTTTKDGAAYAYQVGTGLLKTTEPSLAWQPVSNTFGDAVLLHLAVDPTNPERLYAVTDKSAILTSQDGGKTWKPFRS</sequence>
<dbReference type="GO" id="GO:0010411">
    <property type="term" value="P:xyloglucan metabolic process"/>
    <property type="evidence" value="ECO:0007669"/>
    <property type="project" value="TreeGrafter"/>
</dbReference>
<dbReference type="Pfam" id="PF02012">
    <property type="entry name" value="BNR"/>
    <property type="match status" value="1"/>
</dbReference>
<evidence type="ECO:0000313" key="1">
    <source>
        <dbReference type="EMBL" id="KAA0686279.1"/>
    </source>
</evidence>
<organism evidence="1 2">
    <name type="scientific">Azospirillum brasilense</name>
    <dbReference type="NCBI Taxonomy" id="192"/>
    <lineage>
        <taxon>Bacteria</taxon>
        <taxon>Pseudomonadati</taxon>
        <taxon>Pseudomonadota</taxon>
        <taxon>Alphaproteobacteria</taxon>
        <taxon>Rhodospirillales</taxon>
        <taxon>Azospirillaceae</taxon>
        <taxon>Azospirillum</taxon>
    </lineage>
</organism>
<dbReference type="PANTHER" id="PTHR43739">
    <property type="entry name" value="XYLOGLUCANASE (EUROFUNG)"/>
    <property type="match status" value="1"/>
</dbReference>
<gene>
    <name evidence="1" type="ORF">DS837_11340</name>
</gene>
<dbReference type="InterPro" id="IPR015943">
    <property type="entry name" value="WD40/YVTN_repeat-like_dom_sf"/>
</dbReference>